<dbReference type="InterPro" id="IPR018338">
    <property type="entry name" value="Carbonic_anhydrase_a-class_CS"/>
</dbReference>
<dbReference type="SMART" id="SM01057">
    <property type="entry name" value="Carb_anhydrase"/>
    <property type="match status" value="1"/>
</dbReference>
<dbReference type="PROSITE" id="PS51144">
    <property type="entry name" value="ALPHA_CA_2"/>
    <property type="match status" value="1"/>
</dbReference>
<dbReference type="eggNOG" id="KOG0382">
    <property type="taxonomic scope" value="Eukaryota"/>
</dbReference>
<dbReference type="AlphaFoldDB" id="S3DH29"/>
<dbReference type="InterPro" id="IPR036398">
    <property type="entry name" value="CA_dom_sf"/>
</dbReference>
<evidence type="ECO:0000256" key="7">
    <source>
        <dbReference type="ARBA" id="ARBA00023239"/>
    </source>
</evidence>
<feature type="chain" id="PRO_5025097070" description="Carbonic anhydrase" evidence="9">
    <location>
        <begin position="19"/>
        <end position="321"/>
    </location>
</feature>
<evidence type="ECO:0000256" key="1">
    <source>
        <dbReference type="ARBA" id="ARBA00001947"/>
    </source>
</evidence>
<keyword evidence="12" id="KW-1185">Reference proteome</keyword>
<dbReference type="PANTHER" id="PTHR18952:SF265">
    <property type="entry name" value="CARBONIC ANHYDRASE"/>
    <property type="match status" value="1"/>
</dbReference>
<dbReference type="PROSITE" id="PS00162">
    <property type="entry name" value="ALPHA_CA_1"/>
    <property type="match status" value="1"/>
</dbReference>
<dbReference type="PANTHER" id="PTHR18952">
    <property type="entry name" value="CARBONIC ANHYDRASE"/>
    <property type="match status" value="1"/>
</dbReference>
<dbReference type="EC" id="4.2.1.1" evidence="4 9"/>
<keyword evidence="7 9" id="KW-0456">Lyase</keyword>
<comment type="similarity">
    <text evidence="3 9">Belongs to the alpha-carbonic anhydrase family.</text>
</comment>
<proteinExistence type="inferred from homology"/>
<dbReference type="CDD" id="cd03124">
    <property type="entry name" value="alpha_CA_prokaryotic_like"/>
    <property type="match status" value="1"/>
</dbReference>
<accession>S3DH29</accession>
<evidence type="ECO:0000256" key="9">
    <source>
        <dbReference type="RuleBase" id="RU367011"/>
    </source>
</evidence>
<dbReference type="HOGENOM" id="CLU_039326_0_1_1"/>
<gene>
    <name evidence="11" type="ORF">GLAREA_05792</name>
</gene>
<evidence type="ECO:0000256" key="8">
    <source>
        <dbReference type="ARBA" id="ARBA00048348"/>
    </source>
</evidence>
<dbReference type="EMBL" id="KE145353">
    <property type="protein sequence ID" value="EPE36454.1"/>
    <property type="molecule type" value="Genomic_DNA"/>
</dbReference>
<keyword evidence="5 9" id="KW-0479">Metal-binding</keyword>
<keyword evidence="9" id="KW-0732">Signal</keyword>
<dbReference type="Gene3D" id="3.10.200.10">
    <property type="entry name" value="Alpha carbonic anhydrase"/>
    <property type="match status" value="1"/>
</dbReference>
<dbReference type="STRING" id="1116229.S3DH29"/>
<dbReference type="GO" id="GO:0008270">
    <property type="term" value="F:zinc ion binding"/>
    <property type="evidence" value="ECO:0007669"/>
    <property type="project" value="UniProtKB-UniRule"/>
</dbReference>
<dbReference type="SUPFAM" id="SSF51069">
    <property type="entry name" value="Carbonic anhydrase"/>
    <property type="match status" value="1"/>
</dbReference>
<reference evidence="11 12" key="1">
    <citation type="journal article" date="2013" name="BMC Genomics">
        <title>Genomics-driven discovery of the pneumocandin biosynthetic gene cluster in the fungus Glarea lozoyensis.</title>
        <authorList>
            <person name="Chen L."/>
            <person name="Yue Q."/>
            <person name="Zhang X."/>
            <person name="Xiang M."/>
            <person name="Wang C."/>
            <person name="Li S."/>
            <person name="Che Y."/>
            <person name="Ortiz-Lopez F.J."/>
            <person name="Bills G.F."/>
            <person name="Liu X."/>
            <person name="An Z."/>
        </authorList>
    </citation>
    <scope>NUCLEOTIDE SEQUENCE [LARGE SCALE GENOMIC DNA]</scope>
    <source>
        <strain evidence="12">ATCC 20868 / MF5171</strain>
    </source>
</reference>
<dbReference type="InterPro" id="IPR023561">
    <property type="entry name" value="Carbonic_anhydrase_a-class"/>
</dbReference>
<dbReference type="GO" id="GO:0004089">
    <property type="term" value="F:carbonate dehydratase activity"/>
    <property type="evidence" value="ECO:0007669"/>
    <property type="project" value="UniProtKB-UniRule"/>
</dbReference>
<comment type="function">
    <text evidence="2 9">Reversible hydration of carbon dioxide.</text>
</comment>
<dbReference type="InterPro" id="IPR001148">
    <property type="entry name" value="CA_dom"/>
</dbReference>
<dbReference type="Proteomes" id="UP000016922">
    <property type="component" value="Unassembled WGS sequence"/>
</dbReference>
<evidence type="ECO:0000259" key="10">
    <source>
        <dbReference type="PROSITE" id="PS51144"/>
    </source>
</evidence>
<comment type="cofactor">
    <cofactor evidence="1 9">
        <name>Zn(2+)</name>
        <dbReference type="ChEBI" id="CHEBI:29105"/>
    </cofactor>
</comment>
<dbReference type="OMA" id="GHTIQAN"/>
<dbReference type="OrthoDB" id="429145at2759"/>
<feature type="signal peptide" evidence="9">
    <location>
        <begin position="1"/>
        <end position="18"/>
    </location>
</feature>
<organism evidence="11 12">
    <name type="scientific">Glarea lozoyensis (strain ATCC 20868 / MF5171)</name>
    <dbReference type="NCBI Taxonomy" id="1116229"/>
    <lineage>
        <taxon>Eukaryota</taxon>
        <taxon>Fungi</taxon>
        <taxon>Dikarya</taxon>
        <taxon>Ascomycota</taxon>
        <taxon>Pezizomycotina</taxon>
        <taxon>Leotiomycetes</taxon>
        <taxon>Helotiales</taxon>
        <taxon>Helotiaceae</taxon>
        <taxon>Glarea</taxon>
    </lineage>
</organism>
<dbReference type="InterPro" id="IPR041891">
    <property type="entry name" value="Alpha_CA_prokaryot-like"/>
</dbReference>
<evidence type="ECO:0000256" key="6">
    <source>
        <dbReference type="ARBA" id="ARBA00022833"/>
    </source>
</evidence>
<sequence>MLLSNTLVASALIVAAQACTELGHMTKREAPAPGNGTAPEGPLWAYGATDGPMAWYNMDPEANKACGEGLNQTPIDLNQQVAKVEAASGYPLKYGKVANVKFSNTHHTAQVQVDAVTKDNTLQLKGEEYYLAQFHFHVPSEHHIEGEMFPIEVHFVHKTKGDKPKLAVLGFMIEVGCENYPLLNVTLGQIAQVEAPNSVAQIADLDLTELAKRFSEGQVFRYLGSLTTPPCTEGVEWLVSTQVLTVDVQTYNEVKRTLKYNSRYIQANPGTVNIQKAVPGGPKAPVPAVPAVPAVSATVVSDPAIAMTPAPVAAPVAAGGH</sequence>
<feature type="domain" description="Alpha-carbonic anhydrase" evidence="10">
    <location>
        <begin position="42"/>
        <end position="289"/>
    </location>
</feature>
<evidence type="ECO:0000256" key="3">
    <source>
        <dbReference type="ARBA" id="ARBA00010718"/>
    </source>
</evidence>
<dbReference type="KEGG" id="glz:GLAREA_05792"/>
<keyword evidence="6 9" id="KW-0862">Zinc</keyword>
<evidence type="ECO:0000256" key="4">
    <source>
        <dbReference type="ARBA" id="ARBA00012925"/>
    </source>
</evidence>
<protein>
    <recommendedName>
        <fullName evidence="4 9">Carbonic anhydrase</fullName>
        <ecNumber evidence="4 9">4.2.1.1</ecNumber>
    </recommendedName>
</protein>
<dbReference type="GeneID" id="19464846"/>
<name>S3DH29_GLAL2</name>
<evidence type="ECO:0000256" key="2">
    <source>
        <dbReference type="ARBA" id="ARBA00002904"/>
    </source>
</evidence>
<dbReference type="RefSeq" id="XP_008077272.1">
    <property type="nucleotide sequence ID" value="XM_008079081.1"/>
</dbReference>
<evidence type="ECO:0000313" key="12">
    <source>
        <dbReference type="Proteomes" id="UP000016922"/>
    </source>
</evidence>
<dbReference type="Pfam" id="PF00194">
    <property type="entry name" value="Carb_anhydrase"/>
    <property type="match status" value="1"/>
</dbReference>
<evidence type="ECO:0000256" key="5">
    <source>
        <dbReference type="ARBA" id="ARBA00022723"/>
    </source>
</evidence>
<comment type="catalytic activity">
    <reaction evidence="8 9">
        <text>hydrogencarbonate + H(+) = CO2 + H2O</text>
        <dbReference type="Rhea" id="RHEA:10748"/>
        <dbReference type="ChEBI" id="CHEBI:15377"/>
        <dbReference type="ChEBI" id="CHEBI:15378"/>
        <dbReference type="ChEBI" id="CHEBI:16526"/>
        <dbReference type="ChEBI" id="CHEBI:17544"/>
        <dbReference type="EC" id="4.2.1.1"/>
    </reaction>
</comment>
<evidence type="ECO:0000313" key="11">
    <source>
        <dbReference type="EMBL" id="EPE36454.1"/>
    </source>
</evidence>